<evidence type="ECO:0000313" key="2">
    <source>
        <dbReference type="EMBL" id="KKB47696.1"/>
    </source>
</evidence>
<dbReference type="RefSeq" id="WP_046147509.1">
    <property type="nucleotide sequence ID" value="NZ_KQ033913.1"/>
</dbReference>
<gene>
    <name evidence="2" type="ORF">HMPREF1535_04553</name>
</gene>
<sequence length="582" mass="65133">MEILISHMNLITFLVGLLITGGLYRQYRHTESRQLLNYIPNVWTSLGILGTFCCIVYALSPHGGKTINWNDINTLVKNIIPAFGTSIIGIIGAIATSVIAKIIFANEDKEEAEAYKRQYDGTPEQYIGAICQQIYETNKKLGVNPVSASEGLLEKIDLLLAVSKEQNVTLIKETKAQHLLVEKMTTDFTENLKEFYSTMYKEEKLHMQELTEQYLSGINEIIKATHGTIKEKFETLFTVHADSLKKLMESEKAQLTLLSDNITASINESVDGVKLAISETGVTLAEEVKGIAINTKQQLQTLTEDNKQAVSVIVKDNQTAISSLSSEIERNIGNISSEFLLLISSLKTQFEELAKNLPTEIMSLKQQLLDIIKQITEEKYNALSEDNKKFVAQLLAKVEGYQENITILSHQSQTEWLNAINTELSKLLNRMDVNVTNNTAKLEDATKNIGDNLAGISDTLKTATKDYDLLAAQINTLVTALQKETDATEAYSNSVTTTNTQLSTIQNLISDVINKNLQLRQELAQWKRTHKHVKVNVETGMKECPNCYTENPNDASFCRRCATSFWQCEPIKIESTMKVAKE</sequence>
<organism evidence="2 3">
    <name type="scientific">Parabacteroides goldsteinii DSM 19448 = WAL 12034</name>
    <dbReference type="NCBI Taxonomy" id="927665"/>
    <lineage>
        <taxon>Bacteria</taxon>
        <taxon>Pseudomonadati</taxon>
        <taxon>Bacteroidota</taxon>
        <taxon>Bacteroidia</taxon>
        <taxon>Bacteroidales</taxon>
        <taxon>Tannerellaceae</taxon>
        <taxon>Parabacteroides</taxon>
    </lineage>
</organism>
<evidence type="ECO:0000313" key="3">
    <source>
        <dbReference type="Proteomes" id="UP000033047"/>
    </source>
</evidence>
<keyword evidence="1" id="KW-0472">Membrane</keyword>
<dbReference type="STRING" id="927665.HMPREF1535_04553"/>
<accession>A0A0F5IQ88</accession>
<comment type="caution">
    <text evidence="2">The sequence shown here is derived from an EMBL/GenBank/DDBJ whole genome shotgun (WGS) entry which is preliminary data.</text>
</comment>
<evidence type="ECO:0000256" key="1">
    <source>
        <dbReference type="SAM" id="Phobius"/>
    </source>
</evidence>
<name>A0A0F5IQ88_9BACT</name>
<proteinExistence type="predicted"/>
<feature type="transmembrane region" description="Helical" evidence="1">
    <location>
        <begin position="36"/>
        <end position="59"/>
    </location>
</feature>
<keyword evidence="1" id="KW-1133">Transmembrane helix</keyword>
<dbReference type="Proteomes" id="UP000033047">
    <property type="component" value="Unassembled WGS sequence"/>
</dbReference>
<reference evidence="2 3" key="1">
    <citation type="submission" date="2013-04" db="EMBL/GenBank/DDBJ databases">
        <title>The Genome Sequence of Parabacteroides goldsteinii DSM 19448.</title>
        <authorList>
            <consortium name="The Broad Institute Genomics Platform"/>
            <person name="Earl A."/>
            <person name="Ward D."/>
            <person name="Feldgarden M."/>
            <person name="Gevers D."/>
            <person name="Martens E."/>
            <person name="Sakamoto M."/>
            <person name="Benno Y."/>
            <person name="Song Y."/>
            <person name="Liu C."/>
            <person name="Lee J."/>
            <person name="Bolanos M."/>
            <person name="Vaisanen M.L."/>
            <person name="Finegold S.M."/>
            <person name="Walker B."/>
            <person name="Young S."/>
            <person name="Zeng Q."/>
            <person name="Gargeya S."/>
            <person name="Fitzgerald M."/>
            <person name="Haas B."/>
            <person name="Abouelleil A."/>
            <person name="Allen A.W."/>
            <person name="Alvarado L."/>
            <person name="Arachchi H.M."/>
            <person name="Berlin A.M."/>
            <person name="Chapman S.B."/>
            <person name="Gainer-Dewar J."/>
            <person name="Goldberg J."/>
            <person name="Griggs A."/>
            <person name="Gujja S."/>
            <person name="Hansen M."/>
            <person name="Howarth C."/>
            <person name="Imamovic A."/>
            <person name="Ireland A."/>
            <person name="Larimer J."/>
            <person name="McCowan C."/>
            <person name="Murphy C."/>
            <person name="Pearson M."/>
            <person name="Poon T.W."/>
            <person name="Priest M."/>
            <person name="Roberts A."/>
            <person name="Saif S."/>
            <person name="Shea T."/>
            <person name="Sisk P."/>
            <person name="Sykes S."/>
            <person name="Wortman J."/>
            <person name="Nusbaum C."/>
            <person name="Birren B."/>
        </authorList>
    </citation>
    <scope>NUCLEOTIDE SEQUENCE [LARGE SCALE GENOMIC DNA]</scope>
    <source>
        <strain evidence="2 3">DSM 19448</strain>
    </source>
</reference>
<evidence type="ECO:0008006" key="4">
    <source>
        <dbReference type="Google" id="ProtNLM"/>
    </source>
</evidence>
<feature type="transmembrane region" description="Helical" evidence="1">
    <location>
        <begin position="6"/>
        <end position="24"/>
    </location>
</feature>
<dbReference type="EMBL" id="AQHV01000025">
    <property type="protein sequence ID" value="KKB47696.1"/>
    <property type="molecule type" value="Genomic_DNA"/>
</dbReference>
<protein>
    <recommendedName>
        <fullName evidence="4">MotA/TolQ/ExbB proton channel domain-containing protein</fullName>
    </recommendedName>
</protein>
<dbReference type="AlphaFoldDB" id="A0A0F5IQ88"/>
<feature type="transmembrane region" description="Helical" evidence="1">
    <location>
        <begin position="79"/>
        <end position="100"/>
    </location>
</feature>
<dbReference type="HOGENOM" id="CLU_468381_0_0_10"/>
<dbReference type="PATRIC" id="fig|927665.4.peg.4672"/>
<keyword evidence="1" id="KW-0812">Transmembrane</keyword>